<dbReference type="OrthoDB" id="41492at2759"/>
<dbReference type="PIRSF" id="PIRSF001439">
    <property type="entry name" value="CryM"/>
    <property type="match status" value="1"/>
</dbReference>
<proteinExistence type="inferred from homology"/>
<organism evidence="3 4">
    <name type="scientific">Rhizoctonia solani</name>
    <dbReference type="NCBI Taxonomy" id="456999"/>
    <lineage>
        <taxon>Eukaryota</taxon>
        <taxon>Fungi</taxon>
        <taxon>Dikarya</taxon>
        <taxon>Basidiomycota</taxon>
        <taxon>Agaricomycotina</taxon>
        <taxon>Agaricomycetes</taxon>
        <taxon>Cantharellales</taxon>
        <taxon>Ceratobasidiaceae</taxon>
        <taxon>Rhizoctonia</taxon>
    </lineage>
</organism>
<evidence type="ECO:0000313" key="4">
    <source>
        <dbReference type="Proteomes" id="UP000663831"/>
    </source>
</evidence>
<evidence type="ECO:0000256" key="2">
    <source>
        <dbReference type="SAM" id="MobiDB-lite"/>
    </source>
</evidence>
<evidence type="ECO:0000256" key="1">
    <source>
        <dbReference type="ARBA" id="ARBA00008903"/>
    </source>
</evidence>
<accession>A0A8H3DDV8</accession>
<feature type="region of interest" description="Disordered" evidence="2">
    <location>
        <begin position="45"/>
        <end position="64"/>
    </location>
</feature>
<dbReference type="InterPro" id="IPR023401">
    <property type="entry name" value="ODC_N"/>
</dbReference>
<dbReference type="AlphaFoldDB" id="A0A8H3DDV8"/>
<dbReference type="Pfam" id="PF02423">
    <property type="entry name" value="OCD_Mu_crystall"/>
    <property type="match status" value="1"/>
</dbReference>
<dbReference type="Gene3D" id="3.40.50.720">
    <property type="entry name" value="NAD(P)-binding Rossmann-like Domain"/>
    <property type="match status" value="1"/>
</dbReference>
<reference evidence="3" key="1">
    <citation type="submission" date="2021-01" db="EMBL/GenBank/DDBJ databases">
        <authorList>
            <person name="Kaushik A."/>
        </authorList>
    </citation>
    <scope>NUCLEOTIDE SEQUENCE</scope>
    <source>
        <strain evidence="3">AG3-1AP</strain>
    </source>
</reference>
<dbReference type="GO" id="GO:0005737">
    <property type="term" value="C:cytoplasm"/>
    <property type="evidence" value="ECO:0007669"/>
    <property type="project" value="TreeGrafter"/>
</dbReference>
<dbReference type="Gene3D" id="3.30.1780.10">
    <property type="entry name" value="ornithine cyclodeaminase, domain 1"/>
    <property type="match status" value="1"/>
</dbReference>
<dbReference type="PANTHER" id="PTHR13812">
    <property type="entry name" value="KETIMINE REDUCTASE MU-CRYSTALLIN"/>
    <property type="match status" value="1"/>
</dbReference>
<comment type="caution">
    <text evidence="3">The sequence shown here is derived from an EMBL/GenBank/DDBJ whole genome shotgun (WGS) entry which is preliminary data.</text>
</comment>
<evidence type="ECO:0000313" key="3">
    <source>
        <dbReference type="EMBL" id="CAE6521807.1"/>
    </source>
</evidence>
<sequence length="355" mass="37851">MKHEILILSADDVQHLVLTALKPEEVVKCMARVFEMVSGSEIGEGVASEHDRVQQPPRSTTLSPEHATLYMPCRLPSPVTESSNIHSAIKVVSVPRTGGGGGLPGTTLVFDENTGMTRAVVNSRALTALRNAAGSVLATQLLGPKTPTHLVLFGAGLQIKQHARLFIQIYPTITHCTIINRSLNDRFTELLADLTMEFSSLHLEGIISGAQDIEPAVRGTDIICTATSSTQPLFDSTWLKNGAHVNLIGSYTPAMREADVGLIKRAGRQIVVDEAKSCLVEAGELIDAVITENELIEIGTLVHAGAAEAVERVKQAGNVTVFKSVGVGAQDVAIAALLVELAEKDGKVGTRILYD</sequence>
<dbReference type="InterPro" id="IPR036291">
    <property type="entry name" value="NAD(P)-bd_dom_sf"/>
</dbReference>
<dbReference type="Proteomes" id="UP000663831">
    <property type="component" value="Unassembled WGS sequence"/>
</dbReference>
<evidence type="ECO:0008006" key="5">
    <source>
        <dbReference type="Google" id="ProtNLM"/>
    </source>
</evidence>
<dbReference type="SUPFAM" id="SSF51735">
    <property type="entry name" value="NAD(P)-binding Rossmann-fold domains"/>
    <property type="match status" value="1"/>
</dbReference>
<dbReference type="InterPro" id="IPR003462">
    <property type="entry name" value="ODC_Mu_crystall"/>
</dbReference>
<name>A0A8H3DDV8_9AGAM</name>
<protein>
    <recommendedName>
        <fullName evidence="5">Ornithine cyclodeaminase</fullName>
    </recommendedName>
</protein>
<comment type="similarity">
    <text evidence="1">Belongs to the ornithine cyclodeaminase/mu-crystallin family.</text>
</comment>
<dbReference type="EMBL" id="CAJMWV010006455">
    <property type="protein sequence ID" value="CAE6521807.1"/>
    <property type="molecule type" value="Genomic_DNA"/>
</dbReference>
<dbReference type="PANTHER" id="PTHR13812:SF19">
    <property type="entry name" value="KETIMINE REDUCTASE MU-CRYSTALLIN"/>
    <property type="match status" value="1"/>
</dbReference>
<gene>
    <name evidence="3" type="ORF">RDB_LOCUS145760</name>
</gene>